<dbReference type="GO" id="GO:0004984">
    <property type="term" value="F:olfactory receptor activity"/>
    <property type="evidence" value="ECO:0007669"/>
    <property type="project" value="InterPro"/>
</dbReference>
<dbReference type="GO" id="GO:0016020">
    <property type="term" value="C:membrane"/>
    <property type="evidence" value="ECO:0007669"/>
    <property type="project" value="UniProtKB-SubCell"/>
</dbReference>
<keyword evidence="3 9" id="KW-0812">Transmembrane</keyword>
<evidence type="ECO:0000256" key="4">
    <source>
        <dbReference type="ARBA" id="ARBA00022725"/>
    </source>
</evidence>
<protein>
    <submittedName>
        <fullName evidence="10">Uncharacterized protein</fullName>
    </submittedName>
</protein>
<evidence type="ECO:0000256" key="1">
    <source>
        <dbReference type="ARBA" id="ARBA00004141"/>
    </source>
</evidence>
<keyword evidence="8" id="KW-0807">Transducer</keyword>
<dbReference type="OrthoDB" id="6614360at2759"/>
<dbReference type="Pfam" id="PF02949">
    <property type="entry name" value="7tm_6"/>
    <property type="match status" value="1"/>
</dbReference>
<evidence type="ECO:0000256" key="7">
    <source>
        <dbReference type="ARBA" id="ARBA00023170"/>
    </source>
</evidence>
<keyword evidence="4" id="KW-0552">Olfaction</keyword>
<keyword evidence="5 9" id="KW-1133">Transmembrane helix</keyword>
<dbReference type="GO" id="GO:0007165">
    <property type="term" value="P:signal transduction"/>
    <property type="evidence" value="ECO:0007669"/>
    <property type="project" value="UniProtKB-KW"/>
</dbReference>
<feature type="transmembrane region" description="Helical" evidence="9">
    <location>
        <begin position="15"/>
        <end position="36"/>
    </location>
</feature>
<organism evidence="11">
    <name type="scientific">Camponotus floridanus</name>
    <name type="common">Florida carpenter ant</name>
    <dbReference type="NCBI Taxonomy" id="104421"/>
    <lineage>
        <taxon>Eukaryota</taxon>
        <taxon>Metazoa</taxon>
        <taxon>Ecdysozoa</taxon>
        <taxon>Arthropoda</taxon>
        <taxon>Hexapoda</taxon>
        <taxon>Insecta</taxon>
        <taxon>Pterygota</taxon>
        <taxon>Neoptera</taxon>
        <taxon>Endopterygota</taxon>
        <taxon>Hymenoptera</taxon>
        <taxon>Apocrita</taxon>
        <taxon>Aculeata</taxon>
        <taxon>Formicoidea</taxon>
        <taxon>Formicidae</taxon>
        <taxon>Formicinae</taxon>
        <taxon>Camponotus</taxon>
    </lineage>
</organism>
<evidence type="ECO:0000256" key="8">
    <source>
        <dbReference type="ARBA" id="ARBA00023224"/>
    </source>
</evidence>
<keyword evidence="7" id="KW-0675">Receptor</keyword>
<dbReference type="EMBL" id="GL441871">
    <property type="protein sequence ID" value="EFN64078.1"/>
    <property type="molecule type" value="Genomic_DNA"/>
</dbReference>
<dbReference type="InParanoid" id="E2AR39"/>
<evidence type="ECO:0000256" key="9">
    <source>
        <dbReference type="SAM" id="Phobius"/>
    </source>
</evidence>
<dbReference type="AlphaFoldDB" id="E2AR39"/>
<evidence type="ECO:0000256" key="3">
    <source>
        <dbReference type="ARBA" id="ARBA00022692"/>
    </source>
</evidence>
<dbReference type="InterPro" id="IPR004117">
    <property type="entry name" value="7tm6_olfct_rcpt"/>
</dbReference>
<evidence type="ECO:0000256" key="2">
    <source>
        <dbReference type="ARBA" id="ARBA00022606"/>
    </source>
</evidence>
<dbReference type="Proteomes" id="UP000000311">
    <property type="component" value="Unassembled WGS sequence"/>
</dbReference>
<accession>E2AR39</accession>
<dbReference type="GO" id="GO:0005549">
    <property type="term" value="F:odorant binding"/>
    <property type="evidence" value="ECO:0007669"/>
    <property type="project" value="InterPro"/>
</dbReference>
<name>E2AR39_CAMFO</name>
<evidence type="ECO:0000256" key="5">
    <source>
        <dbReference type="ARBA" id="ARBA00022989"/>
    </source>
</evidence>
<keyword evidence="11" id="KW-1185">Reference proteome</keyword>
<sequence length="46" mass="5395">YNSAWYKASMKSQKLLMLVMMKCLRLSVLSAGRIYIFSLQNFTMVK</sequence>
<keyword evidence="2" id="KW-0716">Sensory transduction</keyword>
<proteinExistence type="predicted"/>
<reference evidence="10 11" key="1">
    <citation type="journal article" date="2010" name="Science">
        <title>Genomic comparison of the ants Camponotus floridanus and Harpegnathos saltator.</title>
        <authorList>
            <person name="Bonasio R."/>
            <person name="Zhang G."/>
            <person name="Ye C."/>
            <person name="Mutti N.S."/>
            <person name="Fang X."/>
            <person name="Qin N."/>
            <person name="Donahue G."/>
            <person name="Yang P."/>
            <person name="Li Q."/>
            <person name="Li C."/>
            <person name="Zhang P."/>
            <person name="Huang Z."/>
            <person name="Berger S.L."/>
            <person name="Reinberg D."/>
            <person name="Wang J."/>
            <person name="Liebig J."/>
        </authorList>
    </citation>
    <scope>NUCLEOTIDE SEQUENCE [LARGE SCALE GENOMIC DNA]</scope>
    <source>
        <strain evidence="11">C129</strain>
    </source>
</reference>
<feature type="non-terminal residue" evidence="10">
    <location>
        <position position="46"/>
    </location>
</feature>
<gene>
    <name evidence="10" type="ORF">EAG_02337</name>
</gene>
<evidence type="ECO:0000313" key="11">
    <source>
        <dbReference type="Proteomes" id="UP000000311"/>
    </source>
</evidence>
<evidence type="ECO:0000313" key="10">
    <source>
        <dbReference type="EMBL" id="EFN64078.1"/>
    </source>
</evidence>
<comment type="subcellular location">
    <subcellularLocation>
        <location evidence="1">Membrane</location>
        <topology evidence="1">Multi-pass membrane protein</topology>
    </subcellularLocation>
</comment>
<feature type="non-terminal residue" evidence="10">
    <location>
        <position position="1"/>
    </location>
</feature>
<evidence type="ECO:0000256" key="6">
    <source>
        <dbReference type="ARBA" id="ARBA00023136"/>
    </source>
</evidence>
<keyword evidence="6 9" id="KW-0472">Membrane</keyword>